<feature type="binding site" evidence="3">
    <location>
        <position position="68"/>
    </location>
    <ligand>
        <name>a divalent metal cation</name>
        <dbReference type="ChEBI" id="CHEBI:60240"/>
        <label>1</label>
    </ligand>
</feature>
<keyword evidence="2 3" id="KW-0479">Metal-binding</keyword>
<feature type="binding site" evidence="3">
    <location>
        <position position="105"/>
    </location>
    <ligand>
        <name>a divalent metal cation</name>
        <dbReference type="ChEBI" id="CHEBI:60240"/>
        <label>1</label>
    </ligand>
</feature>
<dbReference type="Gene3D" id="3.40.1390.30">
    <property type="entry name" value="NIF3 (NGG1p interacting factor 3)-like"/>
    <property type="match status" value="2"/>
</dbReference>
<name>A0AA41WD53_9BACT</name>
<dbReference type="PANTHER" id="PTHR13799:SF14">
    <property type="entry name" value="GTP CYCLOHYDROLASE 1 TYPE 2 HOMOLOG"/>
    <property type="match status" value="1"/>
</dbReference>
<evidence type="ECO:0000313" key="5">
    <source>
        <dbReference type="Proteomes" id="UP001165306"/>
    </source>
</evidence>
<dbReference type="GO" id="GO:0046872">
    <property type="term" value="F:metal ion binding"/>
    <property type="evidence" value="ECO:0007669"/>
    <property type="project" value="UniProtKB-KW"/>
</dbReference>
<feature type="binding site" evidence="3">
    <location>
        <position position="223"/>
    </location>
    <ligand>
        <name>a divalent metal cation</name>
        <dbReference type="ChEBI" id="CHEBI:60240"/>
        <label>1</label>
    </ligand>
</feature>
<dbReference type="SUPFAM" id="SSF102705">
    <property type="entry name" value="NIF3 (NGG1p interacting factor 3)-like"/>
    <property type="match status" value="1"/>
</dbReference>
<organism evidence="4 5">
    <name type="scientific">Thermalbibacter longus</name>
    <dbReference type="NCBI Taxonomy" id="2951981"/>
    <lineage>
        <taxon>Bacteria</taxon>
        <taxon>Pseudomonadati</taxon>
        <taxon>Thermomicrobiota</taxon>
        <taxon>Thermomicrobia</taxon>
        <taxon>Thermomicrobiales</taxon>
        <taxon>Thermomicrobiaceae</taxon>
        <taxon>Thermalbibacter</taxon>
    </lineage>
</organism>
<dbReference type="AlphaFoldDB" id="A0AA41WD53"/>
<dbReference type="Pfam" id="PF01784">
    <property type="entry name" value="DUF34_NIF3"/>
    <property type="match status" value="1"/>
</dbReference>
<accession>A0AA41WD53</accession>
<keyword evidence="5" id="KW-1185">Reference proteome</keyword>
<comment type="similarity">
    <text evidence="1">Belongs to the GTP cyclohydrolase I type 2/NIF3 family.</text>
</comment>
<evidence type="ECO:0000256" key="2">
    <source>
        <dbReference type="ARBA" id="ARBA00022723"/>
    </source>
</evidence>
<evidence type="ECO:0000256" key="1">
    <source>
        <dbReference type="ARBA" id="ARBA00006964"/>
    </source>
</evidence>
<dbReference type="Proteomes" id="UP001165306">
    <property type="component" value="Unassembled WGS sequence"/>
</dbReference>
<feature type="binding site" evidence="3">
    <location>
        <position position="227"/>
    </location>
    <ligand>
        <name>a divalent metal cation</name>
        <dbReference type="ChEBI" id="CHEBI:60240"/>
        <label>1</label>
    </ligand>
</feature>
<dbReference type="InterPro" id="IPR002678">
    <property type="entry name" value="DUF34/NIF3"/>
</dbReference>
<sequence length="255" mass="27293">MSPVISLRELARYCDELLEIARFRDAAVNGVQVEGRAEVRRLATAVSASRQTISEALAWGADALLVHHGLLWGDRLGPITGVLRQRLRLLLADDLSLLAYHLPLDAHPELGNNTLLARSLELEPIEPCGPVAGVPIGFVAESSAPRPLVHLIDQVRELTGREPLVLPGGPAEVRRVTVLSGSGASALPEAAELGCQALLTGEARETTMALARELGVTVIAAGHEATERLGVQALGRHLAERFELETTFLHDPNPV</sequence>
<dbReference type="PANTHER" id="PTHR13799">
    <property type="entry name" value="NGG1 INTERACTING FACTOR 3"/>
    <property type="match status" value="1"/>
</dbReference>
<evidence type="ECO:0000256" key="3">
    <source>
        <dbReference type="PIRSR" id="PIRSR602678-1"/>
    </source>
</evidence>
<protein>
    <submittedName>
        <fullName evidence="4">Nif3-like dinuclear metal center hexameric protein</fullName>
    </submittedName>
</protein>
<comment type="caution">
    <text evidence="4">The sequence shown here is derived from an EMBL/GenBank/DDBJ whole genome shotgun (WGS) entry which is preliminary data.</text>
</comment>
<dbReference type="InterPro" id="IPR036069">
    <property type="entry name" value="DUF34/NIF3_sf"/>
</dbReference>
<evidence type="ECO:0000313" key="4">
    <source>
        <dbReference type="EMBL" id="MCM8748883.1"/>
    </source>
</evidence>
<proteinExistence type="inferred from homology"/>
<reference evidence="4" key="1">
    <citation type="submission" date="2022-06" db="EMBL/GenBank/DDBJ databases">
        <title>CFH 74404 Thermomicrobiaceae sp.</title>
        <authorList>
            <person name="Ming H."/>
            <person name="Li W.-J."/>
            <person name="Zhao Z."/>
        </authorList>
    </citation>
    <scope>NUCLEOTIDE SEQUENCE</scope>
    <source>
        <strain evidence="4">CFH 74404</strain>
    </source>
</reference>
<feature type="binding site" evidence="3">
    <location>
        <position position="67"/>
    </location>
    <ligand>
        <name>a divalent metal cation</name>
        <dbReference type="ChEBI" id="CHEBI:60240"/>
        <label>1</label>
    </ligand>
</feature>
<dbReference type="NCBIfam" id="TIGR00486">
    <property type="entry name" value="YbgI_SA1388"/>
    <property type="match status" value="1"/>
</dbReference>
<dbReference type="GO" id="GO:0005737">
    <property type="term" value="C:cytoplasm"/>
    <property type="evidence" value="ECO:0007669"/>
    <property type="project" value="TreeGrafter"/>
</dbReference>
<gene>
    <name evidence="4" type="ORF">NET02_06975</name>
</gene>
<dbReference type="EMBL" id="JAMSLR010000004">
    <property type="protein sequence ID" value="MCM8748883.1"/>
    <property type="molecule type" value="Genomic_DNA"/>
</dbReference>